<dbReference type="GO" id="GO:0016740">
    <property type="term" value="F:transferase activity"/>
    <property type="evidence" value="ECO:0007669"/>
    <property type="project" value="UniProtKB-KW"/>
</dbReference>
<sequence>MEEFLEAFLADRVIYCPFWDHVLKFWNARDSSNILFLKYEDMKEDLLREIRRTERFLDVTIPPGVEKELLDHLSFERMKKNPSVNYDEMLRARDKSGALFMRRGESGRWAQEMSPYFAKTFDAWAAQRLRGTNFPYYS</sequence>
<evidence type="ECO:0000259" key="3">
    <source>
        <dbReference type="Pfam" id="PF00685"/>
    </source>
</evidence>
<evidence type="ECO:0000256" key="1">
    <source>
        <dbReference type="ARBA" id="ARBA00005771"/>
    </source>
</evidence>
<organism evidence="4 5">
    <name type="scientific">Ranatra chinensis</name>
    <dbReference type="NCBI Taxonomy" id="642074"/>
    <lineage>
        <taxon>Eukaryota</taxon>
        <taxon>Metazoa</taxon>
        <taxon>Ecdysozoa</taxon>
        <taxon>Arthropoda</taxon>
        <taxon>Hexapoda</taxon>
        <taxon>Insecta</taxon>
        <taxon>Pterygota</taxon>
        <taxon>Neoptera</taxon>
        <taxon>Paraneoptera</taxon>
        <taxon>Hemiptera</taxon>
        <taxon>Heteroptera</taxon>
        <taxon>Panheteroptera</taxon>
        <taxon>Nepomorpha</taxon>
        <taxon>Nepidae</taxon>
        <taxon>Ranatrinae</taxon>
        <taxon>Ranatra</taxon>
    </lineage>
</organism>
<comment type="caution">
    <text evidence="4">The sequence shown here is derived from an EMBL/GenBank/DDBJ whole genome shotgun (WGS) entry which is preliminary data.</text>
</comment>
<accession>A0ABD0ZE65</accession>
<dbReference type="AlphaFoldDB" id="A0ABD0ZE65"/>
<dbReference type="InterPro" id="IPR027417">
    <property type="entry name" value="P-loop_NTPase"/>
</dbReference>
<evidence type="ECO:0000313" key="4">
    <source>
        <dbReference type="EMBL" id="KAL1138359.1"/>
    </source>
</evidence>
<dbReference type="Proteomes" id="UP001558652">
    <property type="component" value="Unassembled WGS sequence"/>
</dbReference>
<reference evidence="4 5" key="1">
    <citation type="submission" date="2024-07" db="EMBL/GenBank/DDBJ databases">
        <title>Chromosome-level genome assembly of the water stick insect Ranatra chinensis (Heteroptera: Nepidae).</title>
        <authorList>
            <person name="Liu X."/>
        </authorList>
    </citation>
    <scope>NUCLEOTIDE SEQUENCE [LARGE SCALE GENOMIC DNA]</scope>
    <source>
        <strain evidence="4">Cailab_2021Rc</strain>
        <tissue evidence="4">Muscle</tissue>
    </source>
</reference>
<dbReference type="PANTHER" id="PTHR11783">
    <property type="entry name" value="SULFOTRANSFERASE SULT"/>
    <property type="match status" value="1"/>
</dbReference>
<protein>
    <recommendedName>
        <fullName evidence="3">Sulfotransferase domain-containing protein</fullName>
    </recommendedName>
</protein>
<keyword evidence="5" id="KW-1185">Reference proteome</keyword>
<keyword evidence="2" id="KW-0808">Transferase</keyword>
<dbReference type="EMBL" id="JBFDAA010000003">
    <property type="protein sequence ID" value="KAL1138359.1"/>
    <property type="molecule type" value="Genomic_DNA"/>
</dbReference>
<name>A0ABD0ZE65_9HEMI</name>
<comment type="similarity">
    <text evidence="1">Belongs to the sulfotransferase 1 family.</text>
</comment>
<evidence type="ECO:0000313" key="5">
    <source>
        <dbReference type="Proteomes" id="UP001558652"/>
    </source>
</evidence>
<gene>
    <name evidence="4" type="ORF">AAG570_008423</name>
</gene>
<dbReference type="Gene3D" id="3.40.50.300">
    <property type="entry name" value="P-loop containing nucleotide triphosphate hydrolases"/>
    <property type="match status" value="1"/>
</dbReference>
<proteinExistence type="inferred from homology"/>
<evidence type="ECO:0000256" key="2">
    <source>
        <dbReference type="ARBA" id="ARBA00022679"/>
    </source>
</evidence>
<dbReference type="InterPro" id="IPR000863">
    <property type="entry name" value="Sulfotransferase_dom"/>
</dbReference>
<dbReference type="Pfam" id="PF00685">
    <property type="entry name" value="Sulfotransfer_1"/>
    <property type="match status" value="1"/>
</dbReference>
<feature type="domain" description="Sulfotransferase" evidence="3">
    <location>
        <begin position="1"/>
        <end position="132"/>
    </location>
</feature>
<dbReference type="SUPFAM" id="SSF52540">
    <property type="entry name" value="P-loop containing nucleoside triphosphate hydrolases"/>
    <property type="match status" value="1"/>
</dbReference>